<evidence type="ECO:0000313" key="2">
    <source>
        <dbReference type="Proteomes" id="UP000649259"/>
    </source>
</evidence>
<reference evidence="2" key="1">
    <citation type="submission" date="2023-07" db="EMBL/GenBank/DDBJ databases">
        <title>Whole genome shotgun sequence of Streptomyces cacaoi subsp. asoensis NBRC 13813.</title>
        <authorList>
            <person name="Komaki H."/>
            <person name="Tamura T."/>
        </authorList>
    </citation>
    <scope>NUCLEOTIDE SEQUENCE [LARGE SCALE GENOMIC DNA]</scope>
    <source>
        <strain evidence="2">NBRC 13813</strain>
    </source>
</reference>
<gene>
    <name evidence="1" type="ORF">Saso_30490</name>
</gene>
<dbReference type="EMBL" id="BNEB01000003">
    <property type="protein sequence ID" value="GHI61399.1"/>
    <property type="molecule type" value="Genomic_DNA"/>
</dbReference>
<sequence>MAHLARPDARLRTRLREYLLLSAWFGLVAVAAHKWVPETWRQATETAITLFLGWVVRLELRAAKYRRRTGQGLEP</sequence>
<dbReference type="Proteomes" id="UP000649259">
    <property type="component" value="Unassembled WGS sequence"/>
</dbReference>
<accession>A0ABQ3RZW0</accession>
<evidence type="ECO:0000313" key="1">
    <source>
        <dbReference type="EMBL" id="GHI61399.1"/>
    </source>
</evidence>
<keyword evidence="2" id="KW-1185">Reference proteome</keyword>
<name>A0ABQ3RZW0_9ACTN</name>
<comment type="caution">
    <text evidence="1">The sequence shown here is derived from an EMBL/GenBank/DDBJ whole genome shotgun (WGS) entry which is preliminary data.</text>
</comment>
<organism evidence="1 2">
    <name type="scientific">Streptomyces asoensis</name>
    <dbReference type="NCBI Taxonomy" id="249586"/>
    <lineage>
        <taxon>Bacteria</taxon>
        <taxon>Bacillati</taxon>
        <taxon>Actinomycetota</taxon>
        <taxon>Actinomycetes</taxon>
        <taxon>Kitasatosporales</taxon>
        <taxon>Streptomycetaceae</taxon>
        <taxon>Streptomyces</taxon>
    </lineage>
</organism>
<proteinExistence type="predicted"/>
<protein>
    <submittedName>
        <fullName evidence="1">Uncharacterized protein</fullName>
    </submittedName>
</protein>